<feature type="region of interest" description="Disordered" evidence="9">
    <location>
        <begin position="370"/>
        <end position="393"/>
    </location>
</feature>
<feature type="domain" description="C3H1-type" evidence="10">
    <location>
        <begin position="234"/>
        <end position="259"/>
    </location>
</feature>
<evidence type="ECO:0000259" key="10">
    <source>
        <dbReference type="PROSITE" id="PS50103"/>
    </source>
</evidence>
<comment type="similarity">
    <text evidence="2">Belongs to the ZC3H14 family.</text>
</comment>
<dbReference type="PANTHER" id="PTHR14738">
    <property type="entry name" value="ZINC FINGER CCCH DOMAIN-CONTAINING PROTEIN 14"/>
    <property type="match status" value="1"/>
</dbReference>
<dbReference type="GO" id="GO:0008143">
    <property type="term" value="F:poly(A) binding"/>
    <property type="evidence" value="ECO:0007669"/>
    <property type="project" value="InterPro"/>
</dbReference>
<proteinExistence type="inferred from homology"/>
<dbReference type="GO" id="GO:0005737">
    <property type="term" value="C:cytoplasm"/>
    <property type="evidence" value="ECO:0007669"/>
    <property type="project" value="TreeGrafter"/>
</dbReference>
<feature type="zinc finger region" description="C3H1-type" evidence="8">
    <location>
        <begin position="294"/>
        <end position="318"/>
    </location>
</feature>
<dbReference type="InterPro" id="IPR040366">
    <property type="entry name" value="Nab2/ZC3H14"/>
</dbReference>
<feature type="zinc finger region" description="C3H1-type" evidence="8">
    <location>
        <begin position="234"/>
        <end position="259"/>
    </location>
</feature>
<gene>
    <name evidence="11" type="ORF">BJ684DRAFT_16787</name>
</gene>
<dbReference type="Pfam" id="PF14608">
    <property type="entry name" value="zf-CCCH_2"/>
    <property type="match status" value="5"/>
</dbReference>
<keyword evidence="4" id="KW-0677">Repeat</keyword>
<keyword evidence="6 8" id="KW-0862">Zinc</keyword>
<feature type="region of interest" description="Disordered" evidence="9">
    <location>
        <begin position="447"/>
        <end position="536"/>
    </location>
</feature>
<dbReference type="GO" id="GO:0008270">
    <property type="term" value="F:zinc ion binding"/>
    <property type="evidence" value="ECO:0007669"/>
    <property type="project" value="UniProtKB-KW"/>
</dbReference>
<keyword evidence="3 8" id="KW-0479">Metal-binding</keyword>
<dbReference type="Proteomes" id="UP000267251">
    <property type="component" value="Unassembled WGS sequence"/>
</dbReference>
<reference evidence="12" key="1">
    <citation type="journal article" date="2018" name="Nat. Microbiol.">
        <title>Leveraging single-cell genomics to expand the fungal tree of life.</title>
        <authorList>
            <person name="Ahrendt S.R."/>
            <person name="Quandt C.A."/>
            <person name="Ciobanu D."/>
            <person name="Clum A."/>
            <person name="Salamov A."/>
            <person name="Andreopoulos B."/>
            <person name="Cheng J.F."/>
            <person name="Woyke T."/>
            <person name="Pelin A."/>
            <person name="Henrissat B."/>
            <person name="Reynolds N.K."/>
            <person name="Benny G.L."/>
            <person name="Smith M.E."/>
            <person name="James T.Y."/>
            <person name="Grigoriev I.V."/>
        </authorList>
    </citation>
    <scope>NUCLEOTIDE SEQUENCE [LARGE SCALE GENOMIC DNA]</scope>
</reference>
<evidence type="ECO:0000256" key="3">
    <source>
        <dbReference type="ARBA" id="ARBA00022723"/>
    </source>
</evidence>
<dbReference type="AlphaFoldDB" id="A0A4P9Y3Q4"/>
<keyword evidence="5 8" id="KW-0863">Zinc-finger</keyword>
<name>A0A4P9Y3Q4_9FUNG</name>
<keyword evidence="12" id="KW-1185">Reference proteome</keyword>
<evidence type="ECO:0000256" key="6">
    <source>
        <dbReference type="ARBA" id="ARBA00022833"/>
    </source>
</evidence>
<sequence>MALTRSITSGSPEAAQLQTLIKGKLVDLGYSGEDDETLAEYVTVMIVNDKSHAQVDEELIDLIGADLYDPGFGQWLFSLLATPEPTPSSSAPAPPSQLEPIKAEPFPQTSTPTPSAPPAPMERVPHHTTHPQESSRLLRGALHDAASRQDQSGGKSVSKGTVQRHSRREIHGTPYGAGNVDPARRNRGRDASEDDTTFSIQLPSQNKKNVYLAKGQSQGTVIPAPSSQTVEGMADSLKRCSFWPNCTKGHECPYFHPTQLCSLYPMCPNTAETCRFIHPAGSESSSSSTTTFSDTNRTPCRFAEGCTNPRCSFAHPRGRRLPGSGGASGIPCRFAGHCTNPSCPFQHQDPGAHGPHDPSQDIGELLAPEASITPSHPQGGPSRPSATGHGKKLAIPCREGEACERKATCIFLHPGETPTTPQVPCRFGAQCTRKDCIYKHPHRHRSVRFGADGKPIPDEEGDEEGQDSMNQRKSDRSFVAMDDGATEKLYVPNQGTSHLMASRRDWKGQEALQAHPTASTESSAAEEDGDVVMGLS</sequence>
<evidence type="ECO:0000256" key="2">
    <source>
        <dbReference type="ARBA" id="ARBA00008423"/>
    </source>
</evidence>
<dbReference type="GO" id="GO:0043488">
    <property type="term" value="P:regulation of mRNA stability"/>
    <property type="evidence" value="ECO:0007669"/>
    <property type="project" value="InterPro"/>
</dbReference>
<feature type="compositionally biased region" description="Low complexity" evidence="9">
    <location>
        <begin position="98"/>
        <end position="113"/>
    </location>
</feature>
<keyword evidence="7" id="KW-0539">Nucleus</keyword>
<accession>A0A4P9Y3Q4</accession>
<feature type="domain" description="C3H1-type" evidence="10">
    <location>
        <begin position="294"/>
        <end position="318"/>
    </location>
</feature>
<evidence type="ECO:0000256" key="4">
    <source>
        <dbReference type="ARBA" id="ARBA00022737"/>
    </source>
</evidence>
<evidence type="ECO:0000256" key="1">
    <source>
        <dbReference type="ARBA" id="ARBA00004123"/>
    </source>
</evidence>
<evidence type="ECO:0000256" key="8">
    <source>
        <dbReference type="PROSITE-ProRule" id="PRU00723"/>
    </source>
</evidence>
<dbReference type="InterPro" id="IPR043094">
    <property type="entry name" value="Nab2/ZC3H14_N_sf"/>
</dbReference>
<evidence type="ECO:0000256" key="7">
    <source>
        <dbReference type="ARBA" id="ARBA00023242"/>
    </source>
</evidence>
<comment type="subcellular location">
    <subcellularLocation>
        <location evidence="1">Nucleus</location>
    </subcellularLocation>
</comment>
<dbReference type="OrthoDB" id="438553at2759"/>
<evidence type="ECO:0000313" key="11">
    <source>
        <dbReference type="EMBL" id="RKP12761.1"/>
    </source>
</evidence>
<dbReference type="EMBL" id="KZ988214">
    <property type="protein sequence ID" value="RKP12761.1"/>
    <property type="molecule type" value="Genomic_DNA"/>
</dbReference>
<feature type="compositionally biased region" description="Basic and acidic residues" evidence="9">
    <location>
        <begin position="182"/>
        <end position="191"/>
    </location>
</feature>
<evidence type="ECO:0000256" key="9">
    <source>
        <dbReference type="SAM" id="MobiDB-lite"/>
    </source>
</evidence>
<evidence type="ECO:0000256" key="5">
    <source>
        <dbReference type="ARBA" id="ARBA00022771"/>
    </source>
</evidence>
<dbReference type="PROSITE" id="PS50103">
    <property type="entry name" value="ZF_C3H1"/>
    <property type="match status" value="2"/>
</dbReference>
<dbReference type="SMART" id="SM00356">
    <property type="entry name" value="ZnF_C3H1"/>
    <property type="match status" value="5"/>
</dbReference>
<protein>
    <recommendedName>
        <fullName evidence="10">C3H1-type domain-containing protein</fullName>
    </recommendedName>
</protein>
<dbReference type="PANTHER" id="PTHR14738:SF29">
    <property type="entry name" value="ZINC FINGER CCCH DOMAIN-CONTAINING PROTEIN 14"/>
    <property type="match status" value="1"/>
</dbReference>
<dbReference type="Gene3D" id="1.10.340.40">
    <property type="entry name" value="Nuclear abundant poly(A) RNA-bind protein 2, N-terminal domain"/>
    <property type="match status" value="1"/>
</dbReference>
<dbReference type="GO" id="GO:0005634">
    <property type="term" value="C:nucleus"/>
    <property type="evidence" value="ECO:0007669"/>
    <property type="project" value="UniProtKB-SubCell"/>
</dbReference>
<dbReference type="InterPro" id="IPR000571">
    <property type="entry name" value="Znf_CCCH"/>
</dbReference>
<feature type="region of interest" description="Disordered" evidence="9">
    <location>
        <begin position="83"/>
        <end position="196"/>
    </location>
</feature>
<evidence type="ECO:0000313" key="12">
    <source>
        <dbReference type="Proteomes" id="UP000267251"/>
    </source>
</evidence>
<feature type="compositionally biased region" description="Polar residues" evidence="9">
    <location>
        <begin position="148"/>
        <end position="161"/>
    </location>
</feature>
<organism evidence="11 12">
    <name type="scientific">Piptocephalis cylindrospora</name>
    <dbReference type="NCBI Taxonomy" id="1907219"/>
    <lineage>
        <taxon>Eukaryota</taxon>
        <taxon>Fungi</taxon>
        <taxon>Fungi incertae sedis</taxon>
        <taxon>Zoopagomycota</taxon>
        <taxon>Zoopagomycotina</taxon>
        <taxon>Zoopagomycetes</taxon>
        <taxon>Zoopagales</taxon>
        <taxon>Piptocephalidaceae</taxon>
        <taxon>Piptocephalis</taxon>
    </lineage>
</organism>
<dbReference type="Gene3D" id="4.10.1000.40">
    <property type="match status" value="3"/>
</dbReference>